<gene>
    <name evidence="1" type="ORF">MML48_8g00003476</name>
</gene>
<organism evidence="1 2">
    <name type="scientific">Holotrichia oblita</name>
    <name type="common">Chafer beetle</name>
    <dbReference type="NCBI Taxonomy" id="644536"/>
    <lineage>
        <taxon>Eukaryota</taxon>
        <taxon>Metazoa</taxon>
        <taxon>Ecdysozoa</taxon>
        <taxon>Arthropoda</taxon>
        <taxon>Hexapoda</taxon>
        <taxon>Insecta</taxon>
        <taxon>Pterygota</taxon>
        <taxon>Neoptera</taxon>
        <taxon>Endopterygota</taxon>
        <taxon>Coleoptera</taxon>
        <taxon>Polyphaga</taxon>
        <taxon>Scarabaeiformia</taxon>
        <taxon>Scarabaeidae</taxon>
        <taxon>Melolonthinae</taxon>
        <taxon>Holotrichia</taxon>
    </lineage>
</organism>
<accession>A0ACB9SPS2</accession>
<proteinExistence type="predicted"/>
<protein>
    <submittedName>
        <fullName evidence="1">Polyserase-related</fullName>
    </submittedName>
</protein>
<name>A0ACB9SPS2_HOLOL</name>
<sequence length="502" mass="51124">MKLFALTFAALCVCAYGSPTPAHFPAFQTGLERIVGGSNAQRDQFPHQISFQWGLLGIFQHICGGSIISANRILTAAHCITESPTIGSFRIRAGLLLLNENVASMQTVNIASQVIHPEYAGGVNPHDLAVLRLASALTLSASVSAIGLPVANAQPTGNAILSGWGATNAAGNAMPNQLQTVTKPIISLADCSAALTALLGSAGPLDPTNVCTGPLTGGVSACSGDSGGPLIQGGVQIGIVSWGIMPCGTVGAPSVYVAAPSLRIAGGENANRGEFPYQISLQWGLLGIWSHICGGSIIAEQWILTAAHCLTETPSLGSLRIKAGLLNLNDNLDSVQTITVASSIINENYEGGVNPNDIALLRLSSSLSWSASVQPIDLPAAGVVPSGNSILSGWGSISTSIIPNMPNTLQKADLPLLDWGVCASALASLFGSSDPLASTNVCTGPLTGGISACSGDSGGPLAQNGQIIGIVSWGVTPCGTAGAPSVYVQVSSYIDWINNNLS</sequence>
<dbReference type="Proteomes" id="UP001056778">
    <property type="component" value="Chromosome 8"/>
</dbReference>
<dbReference type="EMBL" id="CM043022">
    <property type="protein sequence ID" value="KAI4456606.1"/>
    <property type="molecule type" value="Genomic_DNA"/>
</dbReference>
<evidence type="ECO:0000313" key="2">
    <source>
        <dbReference type="Proteomes" id="UP001056778"/>
    </source>
</evidence>
<keyword evidence="2" id="KW-1185">Reference proteome</keyword>
<evidence type="ECO:0000313" key="1">
    <source>
        <dbReference type="EMBL" id="KAI4456606.1"/>
    </source>
</evidence>
<comment type="caution">
    <text evidence="1">The sequence shown here is derived from an EMBL/GenBank/DDBJ whole genome shotgun (WGS) entry which is preliminary data.</text>
</comment>
<reference evidence="1" key="1">
    <citation type="submission" date="2022-04" db="EMBL/GenBank/DDBJ databases">
        <title>Chromosome-scale genome assembly of Holotrichia oblita Faldermann.</title>
        <authorList>
            <person name="Rongchong L."/>
        </authorList>
    </citation>
    <scope>NUCLEOTIDE SEQUENCE</scope>
    <source>
        <strain evidence="1">81SQS9</strain>
    </source>
</reference>